<evidence type="ECO:0000313" key="3">
    <source>
        <dbReference type="EMBL" id="QHT36659.1"/>
    </source>
</evidence>
<accession>A0A6C0F7W3</accession>
<evidence type="ECO:0000256" key="1">
    <source>
        <dbReference type="SAM" id="Coils"/>
    </source>
</evidence>
<evidence type="ECO:0000256" key="2">
    <source>
        <dbReference type="SAM" id="MobiDB-lite"/>
    </source>
</evidence>
<feature type="region of interest" description="Disordered" evidence="2">
    <location>
        <begin position="1"/>
        <end position="28"/>
    </location>
</feature>
<reference evidence="3" key="1">
    <citation type="journal article" date="2020" name="Nature">
        <title>Giant virus diversity and host interactions through global metagenomics.</title>
        <authorList>
            <person name="Schulz F."/>
            <person name="Roux S."/>
            <person name="Paez-Espino D."/>
            <person name="Jungbluth S."/>
            <person name="Walsh D.A."/>
            <person name="Denef V.J."/>
            <person name="McMahon K.D."/>
            <person name="Konstantinidis K.T."/>
            <person name="Eloe-Fadrosh E.A."/>
            <person name="Kyrpides N.C."/>
            <person name="Woyke T."/>
        </authorList>
    </citation>
    <scope>NUCLEOTIDE SEQUENCE</scope>
    <source>
        <strain evidence="3">GVMAG-S-ERX555967-130</strain>
    </source>
</reference>
<organism evidence="3">
    <name type="scientific">viral metagenome</name>
    <dbReference type="NCBI Taxonomy" id="1070528"/>
    <lineage>
        <taxon>unclassified sequences</taxon>
        <taxon>metagenomes</taxon>
        <taxon>organismal metagenomes</taxon>
    </lineage>
</organism>
<dbReference type="EMBL" id="MN738786">
    <property type="protein sequence ID" value="QHT36659.1"/>
    <property type="molecule type" value="Genomic_DNA"/>
</dbReference>
<proteinExistence type="predicted"/>
<dbReference type="AlphaFoldDB" id="A0A6C0F7W3"/>
<feature type="region of interest" description="Disordered" evidence="2">
    <location>
        <begin position="150"/>
        <end position="181"/>
    </location>
</feature>
<keyword evidence="1" id="KW-0175">Coiled coil</keyword>
<sequence length="231" mass="26992">MSAITNKHAGKVRVSRQASNKNYVKHKQKSVKKDVTLYKKLLEPQKHYLKEGISPEKYKSILQDKCNKEHHHYKSVTDEMIDMLVSRYATKVSESIEKTKALRKEKEKKRQMRKMISETRAKLVEEKDKELRKEITKHLLYLGHVKKKDKDKDKVTDETPTQEPSEEKPTTEPKQGTDQGELTSVIGGKYLEAHDTKWTNLYQKLVADRNCLKFDIADDADWYQFLKNGGK</sequence>
<protein>
    <submittedName>
        <fullName evidence="3">Uncharacterized protein</fullName>
    </submittedName>
</protein>
<name>A0A6C0F7W3_9ZZZZ</name>
<feature type="coiled-coil region" evidence="1">
    <location>
        <begin position="102"/>
        <end position="129"/>
    </location>
</feature>